<comment type="subunit">
    <text evidence="8">Homodimers and heterodimers.</text>
</comment>
<proteinExistence type="inferred from homology"/>
<dbReference type="GO" id="GO:0006355">
    <property type="term" value="P:regulation of DNA-templated transcription"/>
    <property type="evidence" value="ECO:0007669"/>
    <property type="project" value="InterPro"/>
</dbReference>
<organism evidence="11 12">
    <name type="scientific">Sesamum alatum</name>
    <dbReference type="NCBI Taxonomy" id="300844"/>
    <lineage>
        <taxon>Eukaryota</taxon>
        <taxon>Viridiplantae</taxon>
        <taxon>Streptophyta</taxon>
        <taxon>Embryophyta</taxon>
        <taxon>Tracheophyta</taxon>
        <taxon>Spermatophyta</taxon>
        <taxon>Magnoliopsida</taxon>
        <taxon>eudicotyledons</taxon>
        <taxon>Gunneridae</taxon>
        <taxon>Pentapetalae</taxon>
        <taxon>asterids</taxon>
        <taxon>lamiids</taxon>
        <taxon>Lamiales</taxon>
        <taxon>Pedaliaceae</taxon>
        <taxon>Sesamum</taxon>
    </lineage>
</organism>
<accession>A0AAE2D0K1</accession>
<feature type="region of interest" description="Disordered" evidence="9">
    <location>
        <begin position="1"/>
        <end position="47"/>
    </location>
</feature>
<gene>
    <name evidence="11" type="ORF">Salat_0490600</name>
</gene>
<keyword evidence="3 8" id="KW-0678">Repressor</keyword>
<evidence type="ECO:0000256" key="1">
    <source>
        <dbReference type="ARBA" id="ARBA00004123"/>
    </source>
</evidence>
<dbReference type="Gene3D" id="3.10.20.90">
    <property type="entry name" value="Phosphatidylinositol 3-kinase Catalytic Subunit, Chain A, domain 1"/>
    <property type="match status" value="1"/>
</dbReference>
<evidence type="ECO:0000259" key="10">
    <source>
        <dbReference type="PROSITE" id="PS51745"/>
    </source>
</evidence>
<sequence length="292" mass="31306">MVMSSEDSSSSYPDEPELELGLGLSLGGGKAKARPPPPEKAAGAGSWDQYARILTAKDFPSMVSSTKASSSSSSSSSSPVAKANNSNGSCGTKRTAEPSSPPGRSALSQVVGWPPIRAYRMNSLVNHAKSPATEESASTIDKTKGTNLVLDKTNYSSNRNHNVAKERGFVKTSLFVKVNMDGITIGRKVDLSAHSCYESLAHTLDHMFKLSAAVGATRSKVEEEVVMGGKRQPPRLLDSSSDFVLTYEDKEGDWMLVGDVPWEMFLSSVRRLRIRRTAEVNGLSLMKGTGNS</sequence>
<evidence type="ECO:0000256" key="6">
    <source>
        <dbReference type="ARBA" id="ARBA00023242"/>
    </source>
</evidence>
<dbReference type="InterPro" id="IPR033389">
    <property type="entry name" value="AUX/IAA_dom"/>
</dbReference>
<keyword evidence="4 8" id="KW-0805">Transcription regulation</keyword>
<evidence type="ECO:0000256" key="8">
    <source>
        <dbReference type="RuleBase" id="RU004549"/>
    </source>
</evidence>
<keyword evidence="7 8" id="KW-0927">Auxin signaling pathway</keyword>
<reference evidence="11" key="2">
    <citation type="journal article" date="2024" name="Plant">
        <title>Genomic evolution and insights into agronomic trait innovations of Sesamum species.</title>
        <authorList>
            <person name="Miao H."/>
            <person name="Wang L."/>
            <person name="Qu L."/>
            <person name="Liu H."/>
            <person name="Sun Y."/>
            <person name="Le M."/>
            <person name="Wang Q."/>
            <person name="Wei S."/>
            <person name="Zheng Y."/>
            <person name="Lin W."/>
            <person name="Duan Y."/>
            <person name="Cao H."/>
            <person name="Xiong S."/>
            <person name="Wang X."/>
            <person name="Wei L."/>
            <person name="Li C."/>
            <person name="Ma Q."/>
            <person name="Ju M."/>
            <person name="Zhao R."/>
            <person name="Li G."/>
            <person name="Mu C."/>
            <person name="Tian Q."/>
            <person name="Mei H."/>
            <person name="Zhang T."/>
            <person name="Gao T."/>
            <person name="Zhang H."/>
        </authorList>
    </citation>
    <scope>NUCLEOTIDE SEQUENCE</scope>
    <source>
        <strain evidence="11">3651</strain>
    </source>
</reference>
<comment type="caution">
    <text evidence="11">The sequence shown here is derived from an EMBL/GenBank/DDBJ whole genome shotgun (WGS) entry which is preliminary data.</text>
</comment>
<feature type="compositionally biased region" description="Low complexity" evidence="9">
    <location>
        <begin position="61"/>
        <end position="78"/>
    </location>
</feature>
<name>A0AAE2D0K1_9LAMI</name>
<keyword evidence="12" id="KW-1185">Reference proteome</keyword>
<dbReference type="GO" id="GO:0009734">
    <property type="term" value="P:auxin-activated signaling pathway"/>
    <property type="evidence" value="ECO:0007669"/>
    <property type="project" value="UniProtKB-UniRule"/>
</dbReference>
<dbReference type="PROSITE" id="PS51745">
    <property type="entry name" value="PB1"/>
    <property type="match status" value="1"/>
</dbReference>
<dbReference type="SUPFAM" id="SSF54277">
    <property type="entry name" value="CAD &amp; PB1 domains"/>
    <property type="match status" value="1"/>
</dbReference>
<evidence type="ECO:0000313" key="11">
    <source>
        <dbReference type="EMBL" id="KAK4441557.1"/>
    </source>
</evidence>
<comment type="subcellular location">
    <subcellularLocation>
        <location evidence="1 8">Nucleus</location>
    </subcellularLocation>
</comment>
<comment type="similarity">
    <text evidence="2 8">Belongs to the Aux/IAA family.</text>
</comment>
<feature type="domain" description="PB1" evidence="10">
    <location>
        <begin position="173"/>
        <end position="279"/>
    </location>
</feature>
<evidence type="ECO:0000256" key="9">
    <source>
        <dbReference type="SAM" id="MobiDB-lite"/>
    </source>
</evidence>
<feature type="compositionally biased region" description="Low complexity" evidence="9">
    <location>
        <begin position="1"/>
        <end position="23"/>
    </location>
</feature>
<evidence type="ECO:0000256" key="5">
    <source>
        <dbReference type="ARBA" id="ARBA00023163"/>
    </source>
</evidence>
<evidence type="ECO:0000256" key="7">
    <source>
        <dbReference type="ARBA" id="ARBA00023294"/>
    </source>
</evidence>
<keyword evidence="6 8" id="KW-0539">Nucleus</keyword>
<dbReference type="Proteomes" id="UP001293254">
    <property type="component" value="Unassembled WGS sequence"/>
</dbReference>
<evidence type="ECO:0000256" key="2">
    <source>
        <dbReference type="ARBA" id="ARBA00006728"/>
    </source>
</evidence>
<keyword evidence="5 8" id="KW-0804">Transcription</keyword>
<dbReference type="AlphaFoldDB" id="A0AAE2D0K1"/>
<dbReference type="InterPro" id="IPR003311">
    <property type="entry name" value="AUX_IAA"/>
</dbReference>
<reference evidence="11" key="1">
    <citation type="submission" date="2020-06" db="EMBL/GenBank/DDBJ databases">
        <authorList>
            <person name="Li T."/>
            <person name="Hu X."/>
            <person name="Zhang T."/>
            <person name="Song X."/>
            <person name="Zhang H."/>
            <person name="Dai N."/>
            <person name="Sheng W."/>
            <person name="Hou X."/>
            <person name="Wei L."/>
        </authorList>
    </citation>
    <scope>NUCLEOTIDE SEQUENCE</scope>
    <source>
        <strain evidence="11">3651</strain>
        <tissue evidence="11">Leaf</tissue>
    </source>
</reference>
<evidence type="ECO:0000256" key="4">
    <source>
        <dbReference type="ARBA" id="ARBA00023015"/>
    </source>
</evidence>
<dbReference type="Pfam" id="PF02309">
    <property type="entry name" value="AUX_IAA"/>
    <property type="match status" value="1"/>
</dbReference>
<feature type="region of interest" description="Disordered" evidence="9">
    <location>
        <begin position="61"/>
        <end position="108"/>
    </location>
</feature>
<comment type="function">
    <text evidence="8">Aux/IAA proteins are short-lived transcriptional factors that function as repressors of early auxin response genes at low auxin concentrations.</text>
</comment>
<feature type="compositionally biased region" description="Polar residues" evidence="9">
    <location>
        <begin position="83"/>
        <end position="92"/>
    </location>
</feature>
<dbReference type="GO" id="GO:0005634">
    <property type="term" value="C:nucleus"/>
    <property type="evidence" value="ECO:0007669"/>
    <property type="project" value="UniProtKB-SubCell"/>
</dbReference>
<dbReference type="PANTHER" id="PTHR31734:SF261">
    <property type="entry name" value="AUXIN-RESPONSIVE PROTEIN IAA13"/>
    <property type="match status" value="1"/>
</dbReference>
<dbReference type="EMBL" id="JACGWO010000001">
    <property type="protein sequence ID" value="KAK4441557.1"/>
    <property type="molecule type" value="Genomic_DNA"/>
</dbReference>
<evidence type="ECO:0000256" key="3">
    <source>
        <dbReference type="ARBA" id="ARBA00022491"/>
    </source>
</evidence>
<dbReference type="InterPro" id="IPR053793">
    <property type="entry name" value="PB1-like"/>
</dbReference>
<dbReference type="PANTHER" id="PTHR31734">
    <property type="entry name" value="AUXIN-RESPONSIVE PROTEIN IAA17"/>
    <property type="match status" value="1"/>
</dbReference>
<protein>
    <recommendedName>
        <fullName evidence="8">Auxin-responsive protein</fullName>
    </recommendedName>
</protein>
<evidence type="ECO:0000313" key="12">
    <source>
        <dbReference type="Proteomes" id="UP001293254"/>
    </source>
</evidence>